<dbReference type="HOGENOM" id="CLU_874493_0_0_1"/>
<gene>
    <name evidence="2" type="ORF">GALMADRAFT_235350</name>
</gene>
<protein>
    <submittedName>
        <fullName evidence="2">Uncharacterized protein</fullName>
    </submittedName>
</protein>
<feature type="region of interest" description="Disordered" evidence="1">
    <location>
        <begin position="144"/>
        <end position="240"/>
    </location>
</feature>
<proteinExistence type="predicted"/>
<name>A0A067U3T4_GALM3</name>
<feature type="compositionally biased region" description="Basic and acidic residues" evidence="1">
    <location>
        <begin position="150"/>
        <end position="169"/>
    </location>
</feature>
<evidence type="ECO:0000256" key="1">
    <source>
        <dbReference type="SAM" id="MobiDB-lite"/>
    </source>
</evidence>
<sequence length="318" mass="34860">MDNDRYTHYHGKNANYDDDGGFEKYSPYEGHDGQKWYGGEEGYYPEEAYQDDAQYQGANGFYDAETSFFDGASGFVLDGGNFSSVGGAYYGYSPEVQETAHTAEPQSSSQSQSTSYFRNSSNFRIISGNFMIVGGNFYDYNLPASPKTGPRNDSRAAPKNTPDGHRRGQDSGSIPYTNMEYRREKDARRSRHPEQTTSARNQSAGGTTARRRDGRGVKSRFTPEAPGHQPLAQNDSDKTIPSITITKSQNSHPNMPVDDTSDKEVLSTKIRSVTAQIGGLSIGVSSERSSFRQAPSKPSAHRGSSKVRGPLSSVSQDS</sequence>
<dbReference type="AlphaFoldDB" id="A0A067U3T4"/>
<accession>A0A067U3T4</accession>
<feature type="region of interest" description="Disordered" evidence="1">
    <location>
        <begin position="245"/>
        <end position="264"/>
    </location>
</feature>
<organism evidence="2 3">
    <name type="scientific">Galerina marginata (strain CBS 339.88)</name>
    <dbReference type="NCBI Taxonomy" id="685588"/>
    <lineage>
        <taxon>Eukaryota</taxon>
        <taxon>Fungi</taxon>
        <taxon>Dikarya</taxon>
        <taxon>Basidiomycota</taxon>
        <taxon>Agaricomycotina</taxon>
        <taxon>Agaricomycetes</taxon>
        <taxon>Agaricomycetidae</taxon>
        <taxon>Agaricales</taxon>
        <taxon>Agaricineae</taxon>
        <taxon>Strophariaceae</taxon>
        <taxon>Galerina</taxon>
    </lineage>
</organism>
<feature type="compositionally biased region" description="Polar residues" evidence="1">
    <location>
        <begin position="283"/>
        <end position="293"/>
    </location>
</feature>
<dbReference type="EMBL" id="KL142367">
    <property type="protein sequence ID" value="KDR86113.1"/>
    <property type="molecule type" value="Genomic_DNA"/>
</dbReference>
<feature type="region of interest" description="Disordered" evidence="1">
    <location>
        <begin position="1"/>
        <end position="27"/>
    </location>
</feature>
<keyword evidence="3" id="KW-1185">Reference proteome</keyword>
<evidence type="ECO:0000313" key="2">
    <source>
        <dbReference type="EMBL" id="KDR86113.1"/>
    </source>
</evidence>
<evidence type="ECO:0000313" key="3">
    <source>
        <dbReference type="Proteomes" id="UP000027222"/>
    </source>
</evidence>
<feature type="compositionally biased region" description="Polar residues" evidence="1">
    <location>
        <begin position="231"/>
        <end position="240"/>
    </location>
</feature>
<reference evidence="3" key="1">
    <citation type="journal article" date="2014" name="Proc. Natl. Acad. Sci. U.S.A.">
        <title>Extensive sampling of basidiomycete genomes demonstrates inadequacy of the white-rot/brown-rot paradigm for wood decay fungi.</title>
        <authorList>
            <person name="Riley R."/>
            <person name="Salamov A.A."/>
            <person name="Brown D.W."/>
            <person name="Nagy L.G."/>
            <person name="Floudas D."/>
            <person name="Held B.W."/>
            <person name="Levasseur A."/>
            <person name="Lombard V."/>
            <person name="Morin E."/>
            <person name="Otillar R."/>
            <person name="Lindquist E.A."/>
            <person name="Sun H."/>
            <person name="LaButti K.M."/>
            <person name="Schmutz J."/>
            <person name="Jabbour D."/>
            <person name="Luo H."/>
            <person name="Baker S.E."/>
            <person name="Pisabarro A.G."/>
            <person name="Walton J.D."/>
            <person name="Blanchette R.A."/>
            <person name="Henrissat B."/>
            <person name="Martin F."/>
            <person name="Cullen D."/>
            <person name="Hibbett D.S."/>
            <person name="Grigoriev I.V."/>
        </authorList>
    </citation>
    <scope>NUCLEOTIDE SEQUENCE [LARGE SCALE GENOMIC DNA]</scope>
    <source>
        <strain evidence="3">CBS 339.88</strain>
    </source>
</reference>
<dbReference type="Proteomes" id="UP000027222">
    <property type="component" value="Unassembled WGS sequence"/>
</dbReference>
<feature type="region of interest" description="Disordered" evidence="1">
    <location>
        <begin position="282"/>
        <end position="318"/>
    </location>
</feature>